<organism evidence="1 2">
    <name type="scientific">Candidatus Limousia pullorum</name>
    <dbReference type="NCBI Taxonomy" id="2840860"/>
    <lineage>
        <taxon>Bacteria</taxon>
        <taxon>Bacillati</taxon>
        <taxon>Bacillota</taxon>
        <taxon>Clostridia</taxon>
        <taxon>Eubacteriales</taxon>
        <taxon>Oscillospiraceae</taxon>
        <taxon>Oscillospiraceae incertae sedis</taxon>
        <taxon>Candidatus Limousia</taxon>
    </lineage>
</organism>
<comment type="caution">
    <text evidence="1">The sequence shown here is derived from an EMBL/GenBank/DDBJ whole genome shotgun (WGS) entry which is preliminary data.</text>
</comment>
<reference evidence="1" key="1">
    <citation type="submission" date="2020-10" db="EMBL/GenBank/DDBJ databases">
        <authorList>
            <person name="Gilroy R."/>
        </authorList>
    </citation>
    <scope>NUCLEOTIDE SEQUENCE</scope>
    <source>
        <strain evidence="1">ChiGjej1B1-1684</strain>
    </source>
</reference>
<name>A0A9D1S8I2_9FIRM</name>
<evidence type="ECO:0000313" key="1">
    <source>
        <dbReference type="EMBL" id="HIU50363.1"/>
    </source>
</evidence>
<dbReference type="AlphaFoldDB" id="A0A9D1S8I2"/>
<proteinExistence type="predicted"/>
<protein>
    <submittedName>
        <fullName evidence="1">Uncharacterized protein</fullName>
    </submittedName>
</protein>
<dbReference type="PROSITE" id="PS51257">
    <property type="entry name" value="PROKAR_LIPOPROTEIN"/>
    <property type="match status" value="1"/>
</dbReference>
<reference evidence="1" key="2">
    <citation type="journal article" date="2021" name="PeerJ">
        <title>Extensive microbial diversity within the chicken gut microbiome revealed by metagenomics and culture.</title>
        <authorList>
            <person name="Gilroy R."/>
            <person name="Ravi A."/>
            <person name="Getino M."/>
            <person name="Pursley I."/>
            <person name="Horton D.L."/>
            <person name="Alikhan N.F."/>
            <person name="Baker D."/>
            <person name="Gharbi K."/>
            <person name="Hall N."/>
            <person name="Watson M."/>
            <person name="Adriaenssens E.M."/>
            <person name="Foster-Nyarko E."/>
            <person name="Jarju S."/>
            <person name="Secka A."/>
            <person name="Antonio M."/>
            <person name="Oren A."/>
            <person name="Chaudhuri R.R."/>
            <person name="La Ragione R."/>
            <person name="Hildebrand F."/>
            <person name="Pallen M.J."/>
        </authorList>
    </citation>
    <scope>NUCLEOTIDE SEQUENCE</scope>
    <source>
        <strain evidence="1">ChiGjej1B1-1684</strain>
    </source>
</reference>
<dbReference type="Proteomes" id="UP000824118">
    <property type="component" value="Unassembled WGS sequence"/>
</dbReference>
<sequence>MKKTKILFLVAAIIMILGLAGCGNTKIDLMDYVTVVFSGVDGQGKAVYNVDTVKLEQDLAGDTDGQISIDEFEKIRWISQFETTISYQLDKETGLSNGDEVTVSVTCDEEFAKENKVTVSESQKTFKVDGLKEPIEVDAFSEDIFNTKNGVVLEYSGTSPYAELKIQNKCTGEPYSLITYRADKEFDIKNGDQIKITAELPKEAADEGYILKETEKTITVEGLNSYVENLSQINEADRTELISKLEKTFTAETERRVRFHDSQGTELDMSTDSTTFSNFTLSEDTYEIAKKEFTIIPFTVDTTGSYYWWGREYFENQTEKTFTGASGFIVAKYLTIDSNGNLVDNSVYFEVGGIYEDKSKMEADINADYGV</sequence>
<evidence type="ECO:0000313" key="2">
    <source>
        <dbReference type="Proteomes" id="UP000824118"/>
    </source>
</evidence>
<gene>
    <name evidence="1" type="ORF">IAD22_05065</name>
</gene>
<dbReference type="EMBL" id="DVNG01000072">
    <property type="protein sequence ID" value="HIU50363.1"/>
    <property type="molecule type" value="Genomic_DNA"/>
</dbReference>
<accession>A0A9D1S8I2</accession>